<dbReference type="KEGG" id="smic:SmB9_02500"/>
<name>A0AAD1FZ54_SPHMI</name>
<feature type="transmembrane region" description="Helical" evidence="1">
    <location>
        <begin position="28"/>
        <end position="51"/>
    </location>
</feature>
<dbReference type="Pfam" id="PF09834">
    <property type="entry name" value="DUF2061"/>
    <property type="match status" value="2"/>
</dbReference>
<keyword evidence="6" id="KW-1185">Reference proteome</keyword>
<evidence type="ECO:0000313" key="3">
    <source>
        <dbReference type="EMBL" id="BBE32592.1"/>
    </source>
</evidence>
<evidence type="ECO:0000313" key="5">
    <source>
        <dbReference type="Proteomes" id="UP000275727"/>
    </source>
</evidence>
<dbReference type="Proteomes" id="UP000276029">
    <property type="component" value="Unassembled WGS sequence"/>
</dbReference>
<gene>
    <name evidence="4" type="ORF">DFR51_2049</name>
    <name evidence="3" type="ORF">SmB9_02500</name>
</gene>
<reference evidence="3 5" key="1">
    <citation type="submission" date="2018-06" db="EMBL/GenBank/DDBJ databases">
        <title>Complete Genome Sequence of the Microcystin-Degrading Bacterium Sphingosinicella microcystinivorans Strain B-9.</title>
        <authorList>
            <person name="Jin H."/>
            <person name="Nishizawa T."/>
            <person name="Guo Y."/>
            <person name="Nishizawa A."/>
            <person name="Park H."/>
            <person name="Kato H."/>
            <person name="Tsuji K."/>
            <person name="Harada K."/>
        </authorList>
    </citation>
    <scope>NUCLEOTIDE SEQUENCE [LARGE SCALE GENOMIC DNA]</scope>
    <source>
        <strain evidence="3 5">B9</strain>
    </source>
</reference>
<organism evidence="3 5">
    <name type="scientific">Sphingosinicella microcystinivorans</name>
    <dbReference type="NCBI Taxonomy" id="335406"/>
    <lineage>
        <taxon>Bacteria</taxon>
        <taxon>Pseudomonadati</taxon>
        <taxon>Pseudomonadota</taxon>
        <taxon>Alphaproteobacteria</taxon>
        <taxon>Sphingomonadales</taxon>
        <taxon>Sphingosinicellaceae</taxon>
        <taxon>Sphingosinicella</taxon>
    </lineage>
</organism>
<keyword evidence="1" id="KW-1133">Transmembrane helix</keyword>
<dbReference type="InterPro" id="IPR018638">
    <property type="entry name" value="DUF2061_membrane"/>
</dbReference>
<dbReference type="Proteomes" id="UP000275727">
    <property type="component" value="Chromosome"/>
</dbReference>
<dbReference type="EMBL" id="AP018711">
    <property type="protein sequence ID" value="BBE32592.1"/>
    <property type="molecule type" value="Genomic_DNA"/>
</dbReference>
<evidence type="ECO:0000313" key="4">
    <source>
        <dbReference type="EMBL" id="RKS88838.1"/>
    </source>
</evidence>
<dbReference type="RefSeq" id="WP_121050622.1">
    <property type="nucleotide sequence ID" value="NZ_AP018711.1"/>
</dbReference>
<evidence type="ECO:0000259" key="2">
    <source>
        <dbReference type="Pfam" id="PF09834"/>
    </source>
</evidence>
<keyword evidence="1" id="KW-0472">Membrane</keyword>
<dbReference type="EMBL" id="RBWX01000008">
    <property type="protein sequence ID" value="RKS88838.1"/>
    <property type="molecule type" value="Genomic_DNA"/>
</dbReference>
<accession>A0AAD1FZ54</accession>
<dbReference type="AlphaFoldDB" id="A0AAD1FZ54"/>
<evidence type="ECO:0000256" key="1">
    <source>
        <dbReference type="SAM" id="Phobius"/>
    </source>
</evidence>
<protein>
    <submittedName>
        <fullName evidence="4">Membrane protein</fullName>
    </submittedName>
</protein>
<feature type="transmembrane region" description="Helical" evidence="1">
    <location>
        <begin position="63"/>
        <end position="81"/>
    </location>
</feature>
<sequence length="172" mass="19296">MVRENSANAAYAHESRARSLAKAISWRFVGTLDTLILSYLVLTFLAPHFGVRETATPSENLHTAGYIALAEVVTKTLLFFLHERVWSRLRWAVWTDRRGRRIEGLRRSGSKAASWRILASLDTALLALLFTGHPLTALTIGGGEVATKLILYVFHERVWDRIPYGRAKGGHV</sequence>
<proteinExistence type="predicted"/>
<keyword evidence="1" id="KW-0812">Transmembrane</keyword>
<reference evidence="4 6" key="2">
    <citation type="submission" date="2018-10" db="EMBL/GenBank/DDBJ databases">
        <title>Genomic Encyclopedia of Type Strains, Phase IV (KMG-IV): sequencing the most valuable type-strain genomes for metagenomic binning, comparative biology and taxonomic classification.</title>
        <authorList>
            <person name="Goeker M."/>
        </authorList>
    </citation>
    <scope>NUCLEOTIDE SEQUENCE [LARGE SCALE GENOMIC DNA]</scope>
    <source>
        <strain evidence="4 6">DSM 19791</strain>
    </source>
</reference>
<feature type="domain" description="DUF2061" evidence="2">
    <location>
        <begin position="111"/>
        <end position="160"/>
    </location>
</feature>
<evidence type="ECO:0000313" key="6">
    <source>
        <dbReference type="Proteomes" id="UP000276029"/>
    </source>
</evidence>
<feature type="domain" description="DUF2061" evidence="2">
    <location>
        <begin position="59"/>
        <end position="87"/>
    </location>
</feature>